<evidence type="ECO:0000313" key="1">
    <source>
        <dbReference type="EMBL" id="MBF9070161.1"/>
    </source>
</evidence>
<dbReference type="PRINTS" id="PR01955">
    <property type="entry name" value="LANCFRANKIA"/>
</dbReference>
<dbReference type="GO" id="GO:0031179">
    <property type="term" value="P:peptide modification"/>
    <property type="evidence" value="ECO:0007669"/>
    <property type="project" value="InterPro"/>
</dbReference>
<keyword evidence="2" id="KW-1185">Reference proteome</keyword>
<dbReference type="PRINTS" id="PR01950">
    <property type="entry name" value="LANCSUPER"/>
</dbReference>
<protein>
    <submittedName>
        <fullName evidence="1">Lanthionine synthetase C family protein</fullName>
    </submittedName>
</protein>
<dbReference type="SUPFAM" id="SSF158745">
    <property type="entry name" value="LanC-like"/>
    <property type="match status" value="1"/>
</dbReference>
<dbReference type="Proteomes" id="UP000657385">
    <property type="component" value="Unassembled WGS sequence"/>
</dbReference>
<accession>A0A931FFR9</accession>
<proteinExistence type="predicted"/>
<comment type="caution">
    <text evidence="1">The sequence shown here is derived from an EMBL/GenBank/DDBJ whole genome shotgun (WGS) entry which is preliminary data.</text>
</comment>
<dbReference type="Pfam" id="PF05147">
    <property type="entry name" value="LANC_like"/>
    <property type="match status" value="2"/>
</dbReference>
<reference evidence="1" key="1">
    <citation type="submission" date="2020-11" db="EMBL/GenBank/DDBJ databases">
        <title>Isolation and identification of active actinomycetes.</title>
        <authorList>
            <person name="Yu B."/>
        </authorList>
    </citation>
    <scope>NUCLEOTIDE SEQUENCE</scope>
    <source>
        <strain evidence="1">NEAU-YB345</strain>
    </source>
</reference>
<dbReference type="RefSeq" id="WP_196195309.1">
    <property type="nucleotide sequence ID" value="NZ_JADPRT010000007.1"/>
</dbReference>
<dbReference type="Gene3D" id="1.50.10.20">
    <property type="match status" value="1"/>
</dbReference>
<dbReference type="AlphaFoldDB" id="A0A931FFR9"/>
<dbReference type="CDD" id="cd04434">
    <property type="entry name" value="LanC_like"/>
    <property type="match status" value="1"/>
</dbReference>
<dbReference type="InterPro" id="IPR007822">
    <property type="entry name" value="LANC-like"/>
</dbReference>
<name>A0A931FFR9_9ACTN</name>
<gene>
    <name evidence="1" type="ORF">I2501_19230</name>
</gene>
<sequence>MRTADSARDPEQLAEAGLAWLLSSARQGGDGKLHWTTRPSDEEPNPVLYSGTSGIAVALLEAYRHFGDDRYGTAALRAARSIAAVVPDWELHGLYLGLSGMAFALHAVGEQLDDPASTAAARRALDRVRAGFDGTRWGRYLELLSGNAGVALGALAVGDRELALLAVEPFLRTAEPTAHGVQWEQRQGTASRLHHVSHGTLGIVAALASVGRAEGRADLVELALAGAADVVARDEAGPWGFLVPHSDPQASPERIERYSFGWCHGPAGDAQVFRLLRDVDPGGEWSALVDRCWYTVTRSGLPRRLHPGFWDNSGRCCGTAGVLALAGDRMAEDGDGAPRFAAALVADLSRRASVDDAGARWSNVEHRRSPSLLEPEYGWAMGNAGIVRELLRFVRVSRGDGTGYSVAWPDQPSATVET</sequence>
<dbReference type="SMART" id="SM01260">
    <property type="entry name" value="LANC_like"/>
    <property type="match status" value="1"/>
</dbReference>
<dbReference type="EMBL" id="JADPRT010000007">
    <property type="protein sequence ID" value="MBF9070161.1"/>
    <property type="molecule type" value="Genomic_DNA"/>
</dbReference>
<evidence type="ECO:0000313" key="2">
    <source>
        <dbReference type="Proteomes" id="UP000657385"/>
    </source>
</evidence>
<organism evidence="1 2">
    <name type="scientific">Streptacidiphilus fuscans</name>
    <dbReference type="NCBI Taxonomy" id="2789292"/>
    <lineage>
        <taxon>Bacteria</taxon>
        <taxon>Bacillati</taxon>
        <taxon>Actinomycetota</taxon>
        <taxon>Actinomycetes</taxon>
        <taxon>Kitasatosporales</taxon>
        <taxon>Streptomycetaceae</taxon>
        <taxon>Streptacidiphilus</taxon>
    </lineage>
</organism>